<protein>
    <submittedName>
        <fullName evidence="1">Uncharacterized protein</fullName>
    </submittedName>
</protein>
<evidence type="ECO:0000313" key="1">
    <source>
        <dbReference type="EMBL" id="UQC75208.1"/>
    </source>
</evidence>
<organism evidence="1 2">
    <name type="scientific">Colletotrichum lupini</name>
    <dbReference type="NCBI Taxonomy" id="145971"/>
    <lineage>
        <taxon>Eukaryota</taxon>
        <taxon>Fungi</taxon>
        <taxon>Dikarya</taxon>
        <taxon>Ascomycota</taxon>
        <taxon>Pezizomycotina</taxon>
        <taxon>Sordariomycetes</taxon>
        <taxon>Hypocreomycetidae</taxon>
        <taxon>Glomerellales</taxon>
        <taxon>Glomerellaceae</taxon>
        <taxon>Colletotrichum</taxon>
        <taxon>Colletotrichum acutatum species complex</taxon>
    </lineage>
</organism>
<dbReference type="Proteomes" id="UP000830671">
    <property type="component" value="Chromosome 1"/>
</dbReference>
<dbReference type="KEGG" id="clup:CLUP02_01861"/>
<dbReference type="RefSeq" id="XP_049136854.1">
    <property type="nucleotide sequence ID" value="XM_049280897.1"/>
</dbReference>
<dbReference type="AlphaFoldDB" id="A0A9Q8SDQ0"/>
<name>A0A9Q8SDQ0_9PEZI</name>
<dbReference type="GeneID" id="73335907"/>
<keyword evidence="2" id="KW-1185">Reference proteome</keyword>
<proteinExistence type="predicted"/>
<sequence length="92" mass="9928">MKVSALSSALFCFQAKEACDGVKARAPSSEGVSYSLVSDSGPYAGMITCRMQHPLGFWSRAICEGQYGSDWHAECKLECKNNGKDVVDCVRG</sequence>
<evidence type="ECO:0000313" key="2">
    <source>
        <dbReference type="Proteomes" id="UP000830671"/>
    </source>
</evidence>
<accession>A0A9Q8SDQ0</accession>
<gene>
    <name evidence="1" type="ORF">CLUP02_01861</name>
</gene>
<dbReference type="EMBL" id="CP019471">
    <property type="protein sequence ID" value="UQC75208.1"/>
    <property type="molecule type" value="Genomic_DNA"/>
</dbReference>
<reference evidence="1" key="1">
    <citation type="journal article" date="2021" name="Mol. Plant Microbe Interact.">
        <title>Complete Genome Sequence of the Plant-Pathogenic Fungus Colletotrichum lupini.</title>
        <authorList>
            <person name="Baroncelli R."/>
            <person name="Pensec F."/>
            <person name="Da Lio D."/>
            <person name="Boufleur T."/>
            <person name="Vicente I."/>
            <person name="Sarrocco S."/>
            <person name="Picot A."/>
            <person name="Baraldi E."/>
            <person name="Sukno S."/>
            <person name="Thon M."/>
            <person name="Le Floch G."/>
        </authorList>
    </citation>
    <scope>NUCLEOTIDE SEQUENCE</scope>
    <source>
        <strain evidence="1">IMI 504893</strain>
    </source>
</reference>